<sequence>MIVLYVHALAATGVVRNARLLAAALAERGHQVELVTAAPGGEGVPGVRHHALLQQSHASRLIEKLIAIHALHRHLRRRAPGLLISAGNHGHFVAWAASRGLGGLRRVYRISNDMVRAVPGAPHGGSAGWERRIMTRLIAADADRVVLVSPTLAAAPAFAAAAREGRVAVIPNGIDAAAARARAEGPAPHGWMTEDAPVILAIGRLAKQKNFETLLRAFATLRQSRRARLIILGESRDRMRDRLMEQARRLGMADDLALPGVVANVFPWLAHADAFVLPSWWEGSPNVLLEAMAVGVPVVASRTAGNAADLLDGGRFGRLVDPADATAMADALLGQIEPASAILPGNRIEAFSLERAMAGWTDIVERLGVTGRPGKGRVAAASFGPVHQNRSTTTGWPPSPPRARQPCGHAGAKAQS</sequence>
<dbReference type="PANTHER" id="PTHR12526">
    <property type="entry name" value="GLYCOSYLTRANSFERASE"/>
    <property type="match status" value="1"/>
</dbReference>
<evidence type="ECO:0000313" key="6">
    <source>
        <dbReference type="Proteomes" id="UP000628109"/>
    </source>
</evidence>
<keyword evidence="2 5" id="KW-0808">Transferase</keyword>
<dbReference type="EMBL" id="BMDU01000002">
    <property type="protein sequence ID" value="GFZ85221.1"/>
    <property type="molecule type" value="Genomic_DNA"/>
</dbReference>
<dbReference type="RefSeq" id="WP_084694378.1">
    <property type="nucleotide sequence ID" value="NZ_BMDU01000002.1"/>
</dbReference>
<dbReference type="GO" id="GO:0016740">
    <property type="term" value="F:transferase activity"/>
    <property type="evidence" value="ECO:0007669"/>
    <property type="project" value="UniProtKB-KW"/>
</dbReference>
<evidence type="ECO:0000256" key="3">
    <source>
        <dbReference type="SAM" id="MobiDB-lite"/>
    </source>
</evidence>
<evidence type="ECO:0000256" key="1">
    <source>
        <dbReference type="ARBA" id="ARBA00022676"/>
    </source>
</evidence>
<evidence type="ECO:0000256" key="2">
    <source>
        <dbReference type="ARBA" id="ARBA00022679"/>
    </source>
</evidence>
<reference evidence="6" key="1">
    <citation type="journal article" date="2019" name="Int. J. Syst. Evol. Microbiol.">
        <title>The Global Catalogue of Microorganisms (GCM) 10K type strain sequencing project: providing services to taxonomists for standard genome sequencing and annotation.</title>
        <authorList>
            <consortium name="The Broad Institute Genomics Platform"/>
            <consortium name="The Broad Institute Genome Sequencing Center for Infectious Disease"/>
            <person name="Wu L."/>
            <person name="Ma J."/>
        </authorList>
    </citation>
    <scope>NUCLEOTIDE SEQUENCE [LARGE SCALE GENOMIC DNA]</scope>
    <source>
        <strain evidence="6">CCM 7327</strain>
    </source>
</reference>
<protein>
    <submittedName>
        <fullName evidence="5">Glycosyl transferase</fullName>
    </submittedName>
</protein>
<evidence type="ECO:0000313" key="5">
    <source>
        <dbReference type="EMBL" id="GFZ85221.1"/>
    </source>
</evidence>
<dbReference type="CDD" id="cd03811">
    <property type="entry name" value="GT4_GT28_WabH-like"/>
    <property type="match status" value="1"/>
</dbReference>
<dbReference type="InterPro" id="IPR028098">
    <property type="entry name" value="Glyco_trans_4-like_N"/>
</dbReference>
<dbReference type="PANTHER" id="PTHR12526:SF510">
    <property type="entry name" value="D-INOSITOL 3-PHOSPHATE GLYCOSYLTRANSFERASE"/>
    <property type="match status" value="1"/>
</dbReference>
<dbReference type="Pfam" id="PF13439">
    <property type="entry name" value="Glyco_transf_4"/>
    <property type="match status" value="1"/>
</dbReference>
<gene>
    <name evidence="5" type="ORF">GCM10019071_12880</name>
</gene>
<keyword evidence="1" id="KW-0328">Glycosyltransferase</keyword>
<name>A0ABQ1ESF2_SPHSA</name>
<dbReference type="SUPFAM" id="SSF53756">
    <property type="entry name" value="UDP-Glycosyltransferase/glycogen phosphorylase"/>
    <property type="match status" value="1"/>
</dbReference>
<dbReference type="Proteomes" id="UP000628109">
    <property type="component" value="Unassembled WGS sequence"/>
</dbReference>
<feature type="domain" description="Glycosyltransferase subfamily 4-like N-terminal" evidence="4">
    <location>
        <begin position="13"/>
        <end position="176"/>
    </location>
</feature>
<feature type="region of interest" description="Disordered" evidence="3">
    <location>
        <begin position="385"/>
        <end position="416"/>
    </location>
</feature>
<evidence type="ECO:0000259" key="4">
    <source>
        <dbReference type="Pfam" id="PF13439"/>
    </source>
</evidence>
<proteinExistence type="predicted"/>
<organism evidence="5 6">
    <name type="scientific">Sphingobium fuliginis (strain ATCC 27551)</name>
    <dbReference type="NCBI Taxonomy" id="336203"/>
    <lineage>
        <taxon>Bacteria</taxon>
        <taxon>Pseudomonadati</taxon>
        <taxon>Pseudomonadota</taxon>
        <taxon>Alphaproteobacteria</taxon>
        <taxon>Sphingomonadales</taxon>
        <taxon>Sphingomonadaceae</taxon>
        <taxon>Sphingobium</taxon>
    </lineage>
</organism>
<dbReference type="Pfam" id="PF13692">
    <property type="entry name" value="Glyco_trans_1_4"/>
    <property type="match status" value="1"/>
</dbReference>
<dbReference type="Gene3D" id="3.40.50.2000">
    <property type="entry name" value="Glycogen Phosphorylase B"/>
    <property type="match status" value="2"/>
</dbReference>
<comment type="caution">
    <text evidence="5">The sequence shown here is derived from an EMBL/GenBank/DDBJ whole genome shotgun (WGS) entry which is preliminary data.</text>
</comment>
<accession>A0ABQ1ESF2</accession>
<keyword evidence="6" id="KW-1185">Reference proteome</keyword>